<dbReference type="SUPFAM" id="SSF53850">
    <property type="entry name" value="Periplasmic binding protein-like II"/>
    <property type="match status" value="1"/>
</dbReference>
<name>A0A917Q1G4_9PSED</name>
<dbReference type="Gene3D" id="3.40.190.10">
    <property type="entry name" value="Periplasmic binding protein-like II"/>
    <property type="match status" value="2"/>
</dbReference>
<dbReference type="AlphaFoldDB" id="A0A917Q1G4"/>
<reference evidence="2" key="1">
    <citation type="journal article" date="2014" name="Int. J. Syst. Evol. Microbiol.">
        <title>Complete genome sequence of Corynebacterium casei LMG S-19264T (=DSM 44701T), isolated from a smear-ripened cheese.</title>
        <authorList>
            <consortium name="US DOE Joint Genome Institute (JGI-PGF)"/>
            <person name="Walter F."/>
            <person name="Albersmeier A."/>
            <person name="Kalinowski J."/>
            <person name="Ruckert C."/>
        </authorList>
    </citation>
    <scope>NUCLEOTIDE SEQUENCE</scope>
    <source>
        <strain evidence="2">JCM 30078</strain>
    </source>
</reference>
<sequence>MRPPRVVVGTLALALLWGSVNASASEALSFDPGAYPLLSASEQPAPGHTFEHTLAHKLGTALQRKIVPAAGADANLVMGAEQGIPYFESTVSALSKVEGGPSTWQALQQQPVCLTSGSPYASLLMQRFGIVPRFYPSTAQALIGLKLGECKAVAQESRLLDDIAALPEWVRYNRRIEPVVGYRFVQAVEARDPALNATLGHLLSEWRTSGELDAHIQFWIDEVAFEAYVLSDTLDCH</sequence>
<dbReference type="Proteomes" id="UP000635983">
    <property type="component" value="Unassembled WGS sequence"/>
</dbReference>
<accession>A0A917Q1G4</accession>
<proteinExistence type="predicted"/>
<evidence type="ECO:0008006" key="4">
    <source>
        <dbReference type="Google" id="ProtNLM"/>
    </source>
</evidence>
<feature type="signal peptide" evidence="1">
    <location>
        <begin position="1"/>
        <end position="24"/>
    </location>
</feature>
<keyword evidence="3" id="KW-1185">Reference proteome</keyword>
<gene>
    <name evidence="2" type="ORF">GCM10009304_36410</name>
</gene>
<protein>
    <recommendedName>
        <fullName evidence="4">Polar amino acid transport system substrate-binding protein</fullName>
    </recommendedName>
</protein>
<dbReference type="RefSeq" id="WP_188985269.1">
    <property type="nucleotide sequence ID" value="NZ_BMPO01000009.1"/>
</dbReference>
<evidence type="ECO:0000256" key="1">
    <source>
        <dbReference type="SAM" id="SignalP"/>
    </source>
</evidence>
<keyword evidence="1" id="KW-0732">Signal</keyword>
<evidence type="ECO:0000313" key="2">
    <source>
        <dbReference type="EMBL" id="GGK06903.1"/>
    </source>
</evidence>
<organism evidence="2 3">
    <name type="scientific">Pseudomonas matsuisoli</name>
    <dbReference type="NCBI Taxonomy" id="1515666"/>
    <lineage>
        <taxon>Bacteria</taxon>
        <taxon>Pseudomonadati</taxon>
        <taxon>Pseudomonadota</taxon>
        <taxon>Gammaproteobacteria</taxon>
        <taxon>Pseudomonadales</taxon>
        <taxon>Pseudomonadaceae</taxon>
        <taxon>Pseudomonas</taxon>
    </lineage>
</organism>
<dbReference type="EMBL" id="BMPO01000009">
    <property type="protein sequence ID" value="GGK06903.1"/>
    <property type="molecule type" value="Genomic_DNA"/>
</dbReference>
<evidence type="ECO:0000313" key="3">
    <source>
        <dbReference type="Proteomes" id="UP000635983"/>
    </source>
</evidence>
<feature type="chain" id="PRO_5037272494" description="Polar amino acid transport system substrate-binding protein" evidence="1">
    <location>
        <begin position="25"/>
        <end position="237"/>
    </location>
</feature>
<comment type="caution">
    <text evidence="2">The sequence shown here is derived from an EMBL/GenBank/DDBJ whole genome shotgun (WGS) entry which is preliminary data.</text>
</comment>
<reference evidence="2" key="2">
    <citation type="submission" date="2020-09" db="EMBL/GenBank/DDBJ databases">
        <authorList>
            <person name="Sun Q."/>
            <person name="Ohkuma M."/>
        </authorList>
    </citation>
    <scope>NUCLEOTIDE SEQUENCE</scope>
    <source>
        <strain evidence="2">JCM 30078</strain>
    </source>
</reference>